<dbReference type="AlphaFoldDB" id="A0A5C6A559"/>
<dbReference type="OrthoDB" id="284824at2"/>
<dbReference type="RefSeq" id="WP_146522405.1">
    <property type="nucleotide sequence ID" value="NZ_CP151726.1"/>
</dbReference>
<dbReference type="EMBL" id="SJPN01000007">
    <property type="protein sequence ID" value="TWT94566.1"/>
    <property type="molecule type" value="Genomic_DNA"/>
</dbReference>
<proteinExistence type="predicted"/>
<protein>
    <submittedName>
        <fullName evidence="2">Uncharacterized protein</fullName>
    </submittedName>
</protein>
<keyword evidence="3" id="KW-1185">Reference proteome</keyword>
<evidence type="ECO:0000313" key="3">
    <source>
        <dbReference type="Proteomes" id="UP000320176"/>
    </source>
</evidence>
<evidence type="ECO:0000313" key="2">
    <source>
        <dbReference type="EMBL" id="TWT94566.1"/>
    </source>
</evidence>
<evidence type="ECO:0000256" key="1">
    <source>
        <dbReference type="SAM" id="SignalP"/>
    </source>
</evidence>
<name>A0A5C6A559_9BACT</name>
<gene>
    <name evidence="2" type="ORF">Pla52n_53870</name>
</gene>
<feature type="chain" id="PRO_5023140972" evidence="1">
    <location>
        <begin position="20"/>
        <end position="163"/>
    </location>
</feature>
<accession>A0A5C6A559</accession>
<organism evidence="2 3">
    <name type="scientific">Stieleria varia</name>
    <dbReference type="NCBI Taxonomy" id="2528005"/>
    <lineage>
        <taxon>Bacteria</taxon>
        <taxon>Pseudomonadati</taxon>
        <taxon>Planctomycetota</taxon>
        <taxon>Planctomycetia</taxon>
        <taxon>Pirellulales</taxon>
        <taxon>Pirellulaceae</taxon>
        <taxon>Stieleria</taxon>
    </lineage>
</organism>
<feature type="signal peptide" evidence="1">
    <location>
        <begin position="1"/>
        <end position="19"/>
    </location>
</feature>
<dbReference type="Proteomes" id="UP000320176">
    <property type="component" value="Unassembled WGS sequence"/>
</dbReference>
<sequence length="163" mass="18270" precursor="true">MRYLAAFCTIALLYGNAVAQEFEVSGTDDVFVINPSILQATPKWDPEFTDIPVGAARAIKIAREYHDNQEFTGFSALFKWEVSGCALVREDDQRWYWIVQFRGQFAPEEMLAKKGIHAGGGSFPGPKTIFHRIPVLLTGKLTPTKIDFLPPAVKRVHSEEESP</sequence>
<reference evidence="2 3" key="1">
    <citation type="submission" date="2019-02" db="EMBL/GenBank/DDBJ databases">
        <title>Deep-cultivation of Planctomycetes and their phenomic and genomic characterization uncovers novel biology.</title>
        <authorList>
            <person name="Wiegand S."/>
            <person name="Jogler M."/>
            <person name="Boedeker C."/>
            <person name="Pinto D."/>
            <person name="Vollmers J."/>
            <person name="Rivas-Marin E."/>
            <person name="Kohn T."/>
            <person name="Peeters S.H."/>
            <person name="Heuer A."/>
            <person name="Rast P."/>
            <person name="Oberbeckmann S."/>
            <person name="Bunk B."/>
            <person name="Jeske O."/>
            <person name="Meyerdierks A."/>
            <person name="Storesund J.E."/>
            <person name="Kallscheuer N."/>
            <person name="Luecker S."/>
            <person name="Lage O.M."/>
            <person name="Pohl T."/>
            <person name="Merkel B.J."/>
            <person name="Hornburger P."/>
            <person name="Mueller R.-W."/>
            <person name="Bruemmer F."/>
            <person name="Labrenz M."/>
            <person name="Spormann A.M."/>
            <person name="Op Den Camp H."/>
            <person name="Overmann J."/>
            <person name="Amann R."/>
            <person name="Jetten M.S.M."/>
            <person name="Mascher T."/>
            <person name="Medema M.H."/>
            <person name="Devos D.P."/>
            <person name="Kaster A.-K."/>
            <person name="Ovreas L."/>
            <person name="Rohde M."/>
            <person name="Galperin M.Y."/>
            <person name="Jogler C."/>
        </authorList>
    </citation>
    <scope>NUCLEOTIDE SEQUENCE [LARGE SCALE GENOMIC DNA]</scope>
    <source>
        <strain evidence="2 3">Pla52n</strain>
    </source>
</reference>
<keyword evidence="1" id="KW-0732">Signal</keyword>
<comment type="caution">
    <text evidence="2">The sequence shown here is derived from an EMBL/GenBank/DDBJ whole genome shotgun (WGS) entry which is preliminary data.</text>
</comment>